<dbReference type="EMBL" id="FNDZ01000002">
    <property type="protein sequence ID" value="SDI32383.1"/>
    <property type="molecule type" value="Genomic_DNA"/>
</dbReference>
<dbReference type="InterPro" id="IPR002901">
    <property type="entry name" value="MGlyc_endo_b_GlcNAc-like_dom"/>
</dbReference>
<organism evidence="2 3">
    <name type="scientific">Proteiniclasticum ruminis</name>
    <dbReference type="NCBI Taxonomy" id="398199"/>
    <lineage>
        <taxon>Bacteria</taxon>
        <taxon>Bacillati</taxon>
        <taxon>Bacillota</taxon>
        <taxon>Clostridia</taxon>
        <taxon>Eubacteriales</taxon>
        <taxon>Clostridiaceae</taxon>
        <taxon>Proteiniclasticum</taxon>
    </lineage>
</organism>
<dbReference type="GO" id="GO:0004040">
    <property type="term" value="F:amidase activity"/>
    <property type="evidence" value="ECO:0007669"/>
    <property type="project" value="InterPro"/>
</dbReference>
<dbReference type="Gene3D" id="2.30.30.40">
    <property type="entry name" value="SH3 Domains"/>
    <property type="match status" value="1"/>
</dbReference>
<dbReference type="Pfam" id="PF07495">
    <property type="entry name" value="Y_Y_Y"/>
    <property type="match status" value="4"/>
</dbReference>
<dbReference type="RefSeq" id="WP_031577171.1">
    <property type="nucleotide sequence ID" value="NZ_FNDZ01000002.1"/>
</dbReference>
<feature type="domain" description="SH3b" evidence="1">
    <location>
        <begin position="567"/>
        <end position="635"/>
    </location>
</feature>
<proteinExistence type="predicted"/>
<dbReference type="Gene3D" id="1.10.530.10">
    <property type="match status" value="1"/>
</dbReference>
<dbReference type="SMART" id="SM00089">
    <property type="entry name" value="PKD"/>
    <property type="match status" value="3"/>
</dbReference>
<evidence type="ECO:0000313" key="3">
    <source>
        <dbReference type="Proteomes" id="UP000183255"/>
    </source>
</evidence>
<gene>
    <name evidence="2" type="ORF">SAMN05421804_10253</name>
</gene>
<dbReference type="SMART" id="SM00047">
    <property type="entry name" value="LYZ2"/>
    <property type="match status" value="1"/>
</dbReference>
<evidence type="ECO:0000313" key="2">
    <source>
        <dbReference type="EMBL" id="SDI32383.1"/>
    </source>
</evidence>
<sequence>MVIKRKSIMFTIIITALMLMGTRVSFGAEVNRAEVTYFTMSGDEVVDSSLYLEAMAESSNEPLYQFAIEDLQRGGWEYIGGYTTTNNATWNPRKPGTYRIRVKVKDRYSSLNQDSRKDLFVEIKESKAILESVEVVEGQISGSKYTIVATAVSRLPVLYEFAIEDLSRGGWIYPQPYSSVDTATWIPDRAGRYRIRVKVKNENSTLNQDSRKDIFVEVSDPKSVLTEVSATNLDGYIGKMINITAEASDNSNTLFEYAIEDLTSGGWTYPQPYSANNSLAWNPTKTGKFRIRVKVKHRYSTLNQDSRKDLFIEIKEPKATLNEVVVVEGEFAGSAYEVVANGSSQSSILYEFAVEDLTRGGWTYPQSYSERNSFNWIPQRGGSYRLRVKVKDQYSTSNQDSRKDFFIEVLEPKAVLNEMIVEEGFYIGSDYSITLNGKSDSEILYQVAIQDITTGKWSYLSSYTPNNQFKWVPLKNGIYRIRGKVKDRFSSMNQDARLDFIAEVLGHNTYTKITSNIAFIDALDLQMNSGAKPIIYSSDPNNRWRAAEKSEVEQYMNSKKYLHFEDSTEGMISSVIISTDTLNVRSNPSVVDGVVIGKVNRGAKYDVVDMVDGWYQINTSVGFGWVSGAYVSTVSKPMNVPTKISSVQVVYDNINMYSGSSKETVVTSISRNTILDYLGSTGKMYYVQYAGVNGYIDVEGVKLVDTVPSSFLQFMDLSGGPNLSVASINKELLGKGILDGKGTAYKEAGELYNINIAYLIAHSFLESGNGSSALANGIMVSEVDGVSVEPKMVYNVFGIGAYDRDPIKLGAEYAYKQGWLSINEAIIGGTSWISKNYINHSTLNQNTLYKMRWNPINPGTHQYATDVAWAVKQTSRLRLAYDIMVANKAQIRFELTDYK</sequence>
<dbReference type="InterPro" id="IPR052354">
    <property type="entry name" value="Cell_Wall_Dynamics_Protein"/>
</dbReference>
<dbReference type="Pfam" id="PF08239">
    <property type="entry name" value="SH3_3"/>
    <property type="match status" value="1"/>
</dbReference>
<reference evidence="2 3" key="1">
    <citation type="submission" date="2016-10" db="EMBL/GenBank/DDBJ databases">
        <authorList>
            <person name="de Groot N.N."/>
        </authorList>
    </citation>
    <scope>NUCLEOTIDE SEQUENCE [LARGE SCALE GENOMIC DNA]</scope>
    <source>
        <strain evidence="2 3">CGMCC 1.5058</strain>
    </source>
</reference>
<dbReference type="Pfam" id="PF01832">
    <property type="entry name" value="Glucosaminidase"/>
    <property type="match status" value="1"/>
</dbReference>
<dbReference type="PROSITE" id="PS51781">
    <property type="entry name" value="SH3B"/>
    <property type="match status" value="1"/>
</dbReference>
<dbReference type="AlphaFoldDB" id="A0A1G8JMT6"/>
<dbReference type="InterPro" id="IPR003646">
    <property type="entry name" value="SH3-like_bac-type"/>
</dbReference>
<dbReference type="PANTHER" id="PTHR34408:SF1">
    <property type="entry name" value="GLYCOSYL HYDROLASE FAMILY 19 DOMAIN-CONTAINING PROTEIN HI_1415"/>
    <property type="match status" value="1"/>
</dbReference>
<evidence type="ECO:0000259" key="1">
    <source>
        <dbReference type="PROSITE" id="PS51781"/>
    </source>
</evidence>
<dbReference type="Proteomes" id="UP000183255">
    <property type="component" value="Unassembled WGS sequence"/>
</dbReference>
<dbReference type="PANTHER" id="PTHR34408">
    <property type="entry name" value="FAMILY PROTEIN, PUTATIVE-RELATED"/>
    <property type="match status" value="1"/>
</dbReference>
<protein>
    <submittedName>
        <fullName evidence="2">Beta-N-acetylglucosaminidase</fullName>
    </submittedName>
</protein>
<accession>A0A1G8JMT6</accession>
<dbReference type="InterPro" id="IPR022409">
    <property type="entry name" value="PKD/Chitinase_dom"/>
</dbReference>
<dbReference type="InterPro" id="IPR011123">
    <property type="entry name" value="Y_Y_Y"/>
</dbReference>
<name>A0A1G8JMT6_9CLOT</name>